<reference evidence="19" key="3">
    <citation type="submission" date="2015-02" db="EMBL/GenBank/DDBJ databases">
        <title>Genome analysis of three genomes within the thermophilic hydrogenogenic bacterial species Caldanaerobacter subterraneus.</title>
        <authorList>
            <person name="Sant'Anna F.H."/>
            <person name="Lebedinsky A."/>
            <person name="Sokolova T."/>
            <person name="Robb F.T."/>
            <person name="Gonzalez J.M."/>
        </authorList>
    </citation>
    <scope>NUCLEOTIDE SEQUENCE [LARGE SCALE GENOMIC DNA]</scope>
    <source>
        <strain evidence="19">DSM 12653</strain>
    </source>
</reference>
<comment type="cofactor">
    <cofactor evidence="1 16">
        <name>Mg(2+)</name>
        <dbReference type="ChEBI" id="CHEBI:18420"/>
    </cofactor>
</comment>
<dbReference type="EC" id="2.4.2.8" evidence="16"/>
<dbReference type="GO" id="GO:0006178">
    <property type="term" value="P:guanine salvage"/>
    <property type="evidence" value="ECO:0007669"/>
    <property type="project" value="TreeGrafter"/>
</dbReference>
<evidence type="ECO:0000313" key="19">
    <source>
        <dbReference type="Proteomes" id="UP000010146"/>
    </source>
</evidence>
<dbReference type="InterPro" id="IPR050408">
    <property type="entry name" value="HGPRT"/>
</dbReference>
<dbReference type="GO" id="GO:0032264">
    <property type="term" value="P:IMP salvage"/>
    <property type="evidence" value="ECO:0007669"/>
    <property type="project" value="UniProtKB-UniPathway"/>
</dbReference>
<dbReference type="InterPro" id="IPR005904">
    <property type="entry name" value="Hxn_phspho_trans"/>
</dbReference>
<dbReference type="AlphaFoldDB" id="A0A0F5PJY9"/>
<dbReference type="Gene3D" id="3.40.50.2020">
    <property type="match status" value="1"/>
</dbReference>
<dbReference type="GO" id="GO:0032263">
    <property type="term" value="P:GMP salvage"/>
    <property type="evidence" value="ECO:0007669"/>
    <property type="project" value="TreeGrafter"/>
</dbReference>
<dbReference type="Pfam" id="PF00156">
    <property type="entry name" value="Pribosyltran"/>
    <property type="match status" value="1"/>
</dbReference>
<dbReference type="GO" id="GO:0046100">
    <property type="term" value="P:hypoxanthine metabolic process"/>
    <property type="evidence" value="ECO:0007669"/>
    <property type="project" value="TreeGrafter"/>
</dbReference>
<evidence type="ECO:0000256" key="6">
    <source>
        <dbReference type="ARBA" id="ARBA00008391"/>
    </source>
</evidence>
<dbReference type="UniPathway" id="UPA00591">
    <property type="reaction ID" value="UER00648"/>
</dbReference>
<organism evidence="18 19">
    <name type="scientific">Caldanaerobacter subterraneus subsp. pacificus DSM 12653</name>
    <dbReference type="NCBI Taxonomy" id="391606"/>
    <lineage>
        <taxon>Bacteria</taxon>
        <taxon>Bacillati</taxon>
        <taxon>Bacillota</taxon>
        <taxon>Clostridia</taxon>
        <taxon>Thermoanaerobacterales</taxon>
        <taxon>Thermoanaerobacteraceae</taxon>
        <taxon>Caldanaerobacter</taxon>
    </lineage>
</organism>
<dbReference type="InterPro" id="IPR029057">
    <property type="entry name" value="PRTase-like"/>
</dbReference>
<comment type="similarity">
    <text evidence="6 16">Belongs to the purine/pyrimidine phosphoribosyltransferase family.</text>
</comment>
<keyword evidence="8 16" id="KW-0328">Glycosyltransferase</keyword>
<comment type="catalytic activity">
    <reaction evidence="14">
        <text>GMP + diphosphate = guanine + 5-phospho-alpha-D-ribose 1-diphosphate</text>
        <dbReference type="Rhea" id="RHEA:25424"/>
        <dbReference type="ChEBI" id="CHEBI:16235"/>
        <dbReference type="ChEBI" id="CHEBI:33019"/>
        <dbReference type="ChEBI" id="CHEBI:58017"/>
        <dbReference type="ChEBI" id="CHEBI:58115"/>
        <dbReference type="EC" id="2.4.2.8"/>
    </reaction>
    <physiologicalReaction direction="right-to-left" evidence="14">
        <dbReference type="Rhea" id="RHEA:25426"/>
    </physiologicalReaction>
</comment>
<keyword evidence="9 16" id="KW-0808">Transferase</keyword>
<evidence type="ECO:0000256" key="8">
    <source>
        <dbReference type="ARBA" id="ARBA00022676"/>
    </source>
</evidence>
<reference evidence="18 19" key="2">
    <citation type="journal article" date="2015" name="BMC Genomics">
        <title>Analysis of three genomes within the thermophilic bacterial species Caldanaerobacter subterraneus with a focus on carbon monoxide dehydrogenase evolution and hydrolase diversity.</title>
        <authorList>
            <person name="Sant'Anna F.H."/>
            <person name="Lebedinsky A.V."/>
            <person name="Sokolova T.G."/>
            <person name="Robb F.T."/>
            <person name="Gonzalez J.M."/>
        </authorList>
    </citation>
    <scope>NUCLEOTIDE SEQUENCE [LARGE SCALE GENOMIC DNA]</scope>
    <source>
        <strain evidence="18 19">DSM 12653</strain>
    </source>
</reference>
<dbReference type="GO" id="GO:0052657">
    <property type="term" value="F:guanine phosphoribosyltransferase activity"/>
    <property type="evidence" value="ECO:0007669"/>
    <property type="project" value="RHEA"/>
</dbReference>
<evidence type="ECO:0000256" key="2">
    <source>
        <dbReference type="ARBA" id="ARBA00002049"/>
    </source>
</evidence>
<dbReference type="CDD" id="cd06223">
    <property type="entry name" value="PRTases_typeI"/>
    <property type="match status" value="1"/>
</dbReference>
<dbReference type="GO" id="GO:0000287">
    <property type="term" value="F:magnesium ion binding"/>
    <property type="evidence" value="ECO:0007669"/>
    <property type="project" value="TreeGrafter"/>
</dbReference>
<evidence type="ECO:0000256" key="3">
    <source>
        <dbReference type="ARBA" id="ARBA00004496"/>
    </source>
</evidence>
<accession>A0A0F5PJY9</accession>
<evidence type="ECO:0000256" key="14">
    <source>
        <dbReference type="ARBA" id="ARBA00048811"/>
    </source>
</evidence>
<evidence type="ECO:0000256" key="13">
    <source>
        <dbReference type="ARBA" id="ARBA00022842"/>
    </source>
</evidence>
<keyword evidence="12 16" id="KW-0547">Nucleotide-binding</keyword>
<evidence type="ECO:0000256" key="4">
    <source>
        <dbReference type="ARBA" id="ARBA00004669"/>
    </source>
</evidence>
<dbReference type="FunFam" id="3.40.50.2020:FF:000006">
    <property type="entry name" value="Hypoxanthine phosphoribosyltransferase"/>
    <property type="match status" value="1"/>
</dbReference>
<evidence type="ECO:0000256" key="12">
    <source>
        <dbReference type="ARBA" id="ARBA00022741"/>
    </source>
</evidence>
<evidence type="ECO:0000256" key="9">
    <source>
        <dbReference type="ARBA" id="ARBA00022679"/>
    </source>
</evidence>
<keyword evidence="13 16" id="KW-0460">Magnesium</keyword>
<protein>
    <recommendedName>
        <fullName evidence="16">Hypoxanthine phosphoribosyltransferase</fullName>
        <ecNumber evidence="16">2.4.2.8</ecNumber>
    </recommendedName>
</protein>
<evidence type="ECO:0000256" key="15">
    <source>
        <dbReference type="ARBA" id="ARBA00049402"/>
    </source>
</evidence>
<dbReference type="PANTHER" id="PTHR43340">
    <property type="entry name" value="HYPOXANTHINE-GUANINE PHOSPHORIBOSYLTRANSFERASE"/>
    <property type="match status" value="1"/>
</dbReference>
<feature type="domain" description="Phosphoribosyltransferase" evidence="17">
    <location>
        <begin position="16"/>
        <end position="162"/>
    </location>
</feature>
<dbReference type="GO" id="GO:0004422">
    <property type="term" value="F:hypoxanthine phosphoribosyltransferase activity"/>
    <property type="evidence" value="ECO:0007669"/>
    <property type="project" value="InterPro"/>
</dbReference>
<evidence type="ECO:0000256" key="16">
    <source>
        <dbReference type="RuleBase" id="RU364099"/>
    </source>
</evidence>
<evidence type="ECO:0000256" key="7">
    <source>
        <dbReference type="ARBA" id="ARBA00022490"/>
    </source>
</evidence>
<evidence type="ECO:0000256" key="11">
    <source>
        <dbReference type="ARBA" id="ARBA00022726"/>
    </source>
</evidence>
<keyword evidence="7 16" id="KW-0963">Cytoplasm</keyword>
<dbReference type="EMBL" id="ABXP02000110">
    <property type="protein sequence ID" value="KKC28935.1"/>
    <property type="molecule type" value="Genomic_DNA"/>
</dbReference>
<comment type="function">
    <text evidence="2">Purine salvage pathway enzyme that catalyzes the transfer of the ribosyl-5-phosphate group from 5-phospho-alpha-D-ribose 1-diphosphate (PRPP) to the N9 position of the 6-oxopurines hypoxanthine and guanine to form the corresponding ribonucleotides IMP (inosine 5'-monophosphate) and GMP (guanosine 5'-monophosphate), with the release of PPi.</text>
</comment>
<evidence type="ECO:0000256" key="1">
    <source>
        <dbReference type="ARBA" id="ARBA00001946"/>
    </source>
</evidence>
<dbReference type="Proteomes" id="UP000010146">
    <property type="component" value="Unassembled WGS sequence"/>
</dbReference>
<dbReference type="GO" id="GO:0000166">
    <property type="term" value="F:nucleotide binding"/>
    <property type="evidence" value="ECO:0007669"/>
    <property type="project" value="UniProtKB-KW"/>
</dbReference>
<comment type="subcellular location">
    <subcellularLocation>
        <location evidence="3 16">Cytoplasm</location>
    </subcellularLocation>
</comment>
<dbReference type="PANTHER" id="PTHR43340:SF1">
    <property type="entry name" value="HYPOXANTHINE PHOSPHORIBOSYLTRANSFERASE"/>
    <property type="match status" value="1"/>
</dbReference>
<dbReference type="RefSeq" id="WP_011026425.1">
    <property type="nucleotide sequence ID" value="NZ_ABXP02000110.1"/>
</dbReference>
<sequence>MPSPMEDIEEILITEEQLKAKVKELGEMITRDYEGKDLVLIGVLKGAIMFMSDLSRAIDLPLSIDFMAVSSYGSSTKSSGIVKIIKDHDIDIEGKDVLIVEDIIDSGLTLAYLRETLLGRKPRSLKICTILDKPERREADVKVDYCGFKIPDKFVVGYGLDYAEKYRNLPFIGVLKPELYK</sequence>
<evidence type="ECO:0000259" key="17">
    <source>
        <dbReference type="Pfam" id="PF00156"/>
    </source>
</evidence>
<comment type="catalytic activity">
    <reaction evidence="15">
        <text>IMP + diphosphate = hypoxanthine + 5-phospho-alpha-D-ribose 1-diphosphate</text>
        <dbReference type="Rhea" id="RHEA:17973"/>
        <dbReference type="ChEBI" id="CHEBI:17368"/>
        <dbReference type="ChEBI" id="CHEBI:33019"/>
        <dbReference type="ChEBI" id="CHEBI:58017"/>
        <dbReference type="ChEBI" id="CHEBI:58053"/>
        <dbReference type="EC" id="2.4.2.8"/>
    </reaction>
    <physiologicalReaction direction="right-to-left" evidence="15">
        <dbReference type="Rhea" id="RHEA:17975"/>
    </physiologicalReaction>
</comment>
<evidence type="ECO:0000256" key="5">
    <source>
        <dbReference type="ARBA" id="ARBA00004676"/>
    </source>
</evidence>
<comment type="caution">
    <text evidence="18">The sequence shown here is derived from an EMBL/GenBank/DDBJ whole genome shotgun (WGS) entry which is preliminary data.</text>
</comment>
<proteinExistence type="inferred from homology"/>
<keyword evidence="10 16" id="KW-0479">Metal-binding</keyword>
<keyword evidence="11 16" id="KW-0660">Purine salvage</keyword>
<dbReference type="GO" id="GO:0006166">
    <property type="term" value="P:purine ribonucleoside salvage"/>
    <property type="evidence" value="ECO:0007669"/>
    <property type="project" value="UniProtKB-KW"/>
</dbReference>
<gene>
    <name evidence="18" type="ORF">CDSM653_02076</name>
</gene>
<dbReference type="SUPFAM" id="SSF53271">
    <property type="entry name" value="PRTase-like"/>
    <property type="match status" value="1"/>
</dbReference>
<dbReference type="NCBIfam" id="TIGR01203">
    <property type="entry name" value="HGPRTase"/>
    <property type="match status" value="1"/>
</dbReference>
<dbReference type="GO" id="GO:0005829">
    <property type="term" value="C:cytosol"/>
    <property type="evidence" value="ECO:0007669"/>
    <property type="project" value="TreeGrafter"/>
</dbReference>
<dbReference type="SMR" id="A0A0F5PJY9"/>
<name>A0A0F5PJY9_9THEO</name>
<comment type="pathway">
    <text evidence="4 16">Purine metabolism; IMP biosynthesis via salvage pathway; IMP from hypoxanthine: step 1/1.</text>
</comment>
<evidence type="ECO:0000256" key="10">
    <source>
        <dbReference type="ARBA" id="ARBA00022723"/>
    </source>
</evidence>
<dbReference type="InterPro" id="IPR000836">
    <property type="entry name" value="PRTase_dom"/>
</dbReference>
<evidence type="ECO:0000313" key="18">
    <source>
        <dbReference type="EMBL" id="KKC28935.1"/>
    </source>
</evidence>
<comment type="pathway">
    <text evidence="5">Purine metabolism; GMP biosynthesis via salvage pathway; GMP from guanine: step 1/1.</text>
</comment>
<reference evidence="18 19" key="1">
    <citation type="submission" date="2008-07" db="EMBL/GenBank/DDBJ databases">
        <authorList>
            <person name="Gonzalez J."/>
            <person name="Sokolova T."/>
            <person name="Ferriera S."/>
            <person name="Johnson J."/>
            <person name="Kravitz S."/>
            <person name="Beeson K."/>
            <person name="Sutton G."/>
            <person name="Rogers Y.-H."/>
            <person name="Friedman R."/>
            <person name="Frazier M."/>
            <person name="Venter J.C."/>
        </authorList>
    </citation>
    <scope>NUCLEOTIDE SEQUENCE [LARGE SCALE GENOMIC DNA]</scope>
    <source>
        <strain evidence="18 19">DSM 12653</strain>
    </source>
</reference>